<gene>
    <name evidence="7" type="ORF">A3E61_00720</name>
</gene>
<dbReference type="InterPro" id="IPR000850">
    <property type="entry name" value="Adenylat/UMP-CMP_kin"/>
</dbReference>
<dbReference type="EC" id="2.7.4.3" evidence="6"/>
<dbReference type="GO" id="GO:0004017">
    <property type="term" value="F:AMP kinase activity"/>
    <property type="evidence" value="ECO:0007669"/>
    <property type="project" value="UniProtKB-EC"/>
</dbReference>
<dbReference type="Proteomes" id="UP000178259">
    <property type="component" value="Unassembled WGS sequence"/>
</dbReference>
<proteinExistence type="inferred from homology"/>
<comment type="subcellular location">
    <subcellularLocation>
        <location evidence="6">Cytoplasm</location>
    </subcellularLocation>
</comment>
<evidence type="ECO:0000313" key="8">
    <source>
        <dbReference type="Proteomes" id="UP000178259"/>
    </source>
</evidence>
<reference evidence="7 8" key="1">
    <citation type="journal article" date="2016" name="Nat. Commun.">
        <title>Thousands of microbial genomes shed light on interconnected biogeochemical processes in an aquifer system.</title>
        <authorList>
            <person name="Anantharaman K."/>
            <person name="Brown C.T."/>
            <person name="Hug L.A."/>
            <person name="Sharon I."/>
            <person name="Castelle C.J."/>
            <person name="Probst A.J."/>
            <person name="Thomas B.C."/>
            <person name="Singh A."/>
            <person name="Wilkins M.J."/>
            <person name="Karaoz U."/>
            <person name="Brodie E.L."/>
            <person name="Williams K.H."/>
            <person name="Hubbard S.S."/>
            <person name="Banfield J.F."/>
        </authorList>
    </citation>
    <scope>NUCLEOTIDE SEQUENCE [LARGE SCALE GENOMIC DNA]</scope>
</reference>
<dbReference type="Pfam" id="PF00406">
    <property type="entry name" value="ADK"/>
    <property type="match status" value="1"/>
</dbReference>
<comment type="similarity">
    <text evidence="5">Belongs to the adenylate kinase family.</text>
</comment>
<keyword evidence="3 6" id="KW-0547">Nucleotide-binding</keyword>
<name>A0A1G1Z5D7_9BACT</name>
<evidence type="ECO:0000256" key="1">
    <source>
        <dbReference type="ARBA" id="ARBA00022679"/>
    </source>
</evidence>
<keyword evidence="2" id="KW-0545">Nucleotide biosynthesis</keyword>
<comment type="caution">
    <text evidence="7">The sequence shown here is derived from an EMBL/GenBank/DDBJ whole genome shotgun (WGS) entry which is preliminary data.</text>
</comment>
<dbReference type="CDD" id="cd01428">
    <property type="entry name" value="ADK"/>
    <property type="match status" value="1"/>
</dbReference>
<sequence>MKVLGKPKAIIIYGPPGAGKGTQADLLANHFGFVHFDTGKYLESLIYNPVYKKDKIIQRERNFFESGKLMTSSWVLDMVVKRAKEIAKADLGIIFSGSPRTVSEAKGMIPILERLYGRKNIMFFVLKVTPATSLKRNSRRLVCSICEAPVLFLKETSKFTVKSRCPFCGGKLFRRTLDKPVIIKKRLIEYGLRTKPVFSEIKRQGYKVFEVTGKALPFQVFQKIKSHIRIS</sequence>
<dbReference type="AlphaFoldDB" id="A0A1G1Z5D7"/>
<evidence type="ECO:0000256" key="5">
    <source>
        <dbReference type="RuleBase" id="RU003330"/>
    </source>
</evidence>
<keyword evidence="4 5" id="KW-0418">Kinase</keyword>
<dbReference type="GO" id="GO:0005737">
    <property type="term" value="C:cytoplasm"/>
    <property type="evidence" value="ECO:0007669"/>
    <property type="project" value="UniProtKB-SubCell"/>
</dbReference>
<dbReference type="Gene3D" id="3.40.50.300">
    <property type="entry name" value="P-loop containing nucleotide triphosphate hydrolases"/>
    <property type="match status" value="1"/>
</dbReference>
<comment type="catalytic activity">
    <reaction evidence="6">
        <text>AMP + ATP = 2 ADP</text>
        <dbReference type="Rhea" id="RHEA:12973"/>
        <dbReference type="ChEBI" id="CHEBI:30616"/>
        <dbReference type="ChEBI" id="CHEBI:456215"/>
        <dbReference type="ChEBI" id="CHEBI:456216"/>
        <dbReference type="EC" id="2.7.4.3"/>
    </reaction>
</comment>
<evidence type="ECO:0000256" key="6">
    <source>
        <dbReference type="RuleBase" id="RU003331"/>
    </source>
</evidence>
<evidence type="ECO:0000313" key="7">
    <source>
        <dbReference type="EMBL" id="OGY58897.1"/>
    </source>
</evidence>
<accession>A0A1G1Z5D7</accession>
<protein>
    <recommendedName>
        <fullName evidence="6">Adenylate kinase</fullName>
        <ecNumber evidence="6">2.7.4.3</ecNumber>
    </recommendedName>
</protein>
<keyword evidence="1 5" id="KW-0808">Transferase</keyword>
<dbReference type="SUPFAM" id="SSF52540">
    <property type="entry name" value="P-loop containing nucleoside triphosphate hydrolases"/>
    <property type="match status" value="1"/>
</dbReference>
<dbReference type="GO" id="GO:0005524">
    <property type="term" value="F:ATP binding"/>
    <property type="evidence" value="ECO:0007669"/>
    <property type="project" value="UniProtKB-KW"/>
</dbReference>
<evidence type="ECO:0000256" key="3">
    <source>
        <dbReference type="ARBA" id="ARBA00022741"/>
    </source>
</evidence>
<evidence type="ECO:0000256" key="4">
    <source>
        <dbReference type="ARBA" id="ARBA00022777"/>
    </source>
</evidence>
<keyword evidence="6" id="KW-0067">ATP-binding</keyword>
<comment type="subunit">
    <text evidence="6">Monomer.</text>
</comment>
<dbReference type="EMBL" id="MHIW01000013">
    <property type="protein sequence ID" value="OGY58897.1"/>
    <property type="molecule type" value="Genomic_DNA"/>
</dbReference>
<organism evidence="7 8">
    <name type="scientific">Candidatus Colwellbacteria bacterium RIFCSPHIGHO2_12_FULL_43_12</name>
    <dbReference type="NCBI Taxonomy" id="1797688"/>
    <lineage>
        <taxon>Bacteria</taxon>
        <taxon>Candidatus Colwelliibacteriota</taxon>
    </lineage>
</organism>
<dbReference type="InterPro" id="IPR027417">
    <property type="entry name" value="P-loop_NTPase"/>
</dbReference>
<dbReference type="PANTHER" id="PTHR23359">
    <property type="entry name" value="NUCLEOTIDE KINASE"/>
    <property type="match status" value="1"/>
</dbReference>
<dbReference type="PRINTS" id="PR00094">
    <property type="entry name" value="ADENYLTKNASE"/>
</dbReference>
<evidence type="ECO:0000256" key="2">
    <source>
        <dbReference type="ARBA" id="ARBA00022727"/>
    </source>
</evidence>